<evidence type="ECO:0000256" key="4">
    <source>
        <dbReference type="ARBA" id="ARBA00013208"/>
    </source>
</evidence>
<evidence type="ECO:0000313" key="8">
    <source>
        <dbReference type="EMBL" id="BDZ77345.1"/>
    </source>
</evidence>
<accession>A0ABN6YX60</accession>
<name>A0ABN6YX60_9FIRM</name>
<dbReference type="InterPro" id="IPR000223">
    <property type="entry name" value="Pept_S26A_signal_pept_1"/>
</dbReference>
<dbReference type="NCBIfam" id="TIGR02227">
    <property type="entry name" value="sigpep_I_bact"/>
    <property type="match status" value="1"/>
</dbReference>
<evidence type="ECO:0000256" key="3">
    <source>
        <dbReference type="ARBA" id="ARBA00009370"/>
    </source>
</evidence>
<keyword evidence="6" id="KW-0472">Membrane</keyword>
<comment type="similarity">
    <text evidence="3 6">Belongs to the peptidase S26 family.</text>
</comment>
<reference evidence="9" key="1">
    <citation type="journal article" date="2023" name="Int. J. Syst. Evol. Microbiol.">
        <title>Claveliimonas bilis gen. nov., sp. nov., deoxycholic acid-producing bacteria isolated from human faeces, and reclassification of Sellimonas monacensis Zenner et al. 2021 as Claveliimonas monacensis comb. nov.</title>
        <authorList>
            <person name="Hisatomi A."/>
            <person name="Kastawa N.W.E.P.G."/>
            <person name="Song I."/>
            <person name="Ohkuma M."/>
            <person name="Fukiya S."/>
            <person name="Sakamoto M."/>
        </authorList>
    </citation>
    <scope>NUCLEOTIDE SEQUENCE [LARGE SCALE GENOMIC DNA]</scope>
    <source>
        <strain evidence="9">12BBH14</strain>
    </source>
</reference>
<dbReference type="RefSeq" id="WP_316264387.1">
    <property type="nucleotide sequence ID" value="NZ_AP027742.1"/>
</dbReference>
<keyword evidence="6" id="KW-1133">Transmembrane helix</keyword>
<comment type="catalytic activity">
    <reaction evidence="1 6">
        <text>Cleavage of hydrophobic, N-terminal signal or leader sequences from secreted and periplasmic proteins.</text>
        <dbReference type="EC" id="3.4.21.89"/>
    </reaction>
</comment>
<dbReference type="Pfam" id="PF10502">
    <property type="entry name" value="Peptidase_S26"/>
    <property type="match status" value="1"/>
</dbReference>
<dbReference type="Gene3D" id="2.10.109.10">
    <property type="entry name" value="Umud Fragment, subunit A"/>
    <property type="match status" value="1"/>
</dbReference>
<keyword evidence="6" id="KW-0645">Protease</keyword>
<evidence type="ECO:0000256" key="6">
    <source>
        <dbReference type="RuleBase" id="RU362042"/>
    </source>
</evidence>
<dbReference type="PROSITE" id="PS00760">
    <property type="entry name" value="SPASE_I_2"/>
    <property type="match status" value="1"/>
</dbReference>
<gene>
    <name evidence="8" type="primary">sip3</name>
    <name evidence="8" type="ORF">Lac1_15280</name>
</gene>
<evidence type="ECO:0000256" key="1">
    <source>
        <dbReference type="ARBA" id="ARBA00000677"/>
    </source>
</evidence>
<dbReference type="InterPro" id="IPR019533">
    <property type="entry name" value="Peptidase_S26"/>
</dbReference>
<comment type="subcellular location">
    <subcellularLocation>
        <location evidence="2">Cell membrane</location>
        <topology evidence="2">Single-pass type II membrane protein</topology>
    </subcellularLocation>
    <subcellularLocation>
        <location evidence="6">Membrane</location>
        <topology evidence="6">Single-pass type II membrane protein</topology>
    </subcellularLocation>
</comment>
<dbReference type="CDD" id="cd06530">
    <property type="entry name" value="S26_SPase_I"/>
    <property type="match status" value="1"/>
</dbReference>
<sequence length="193" mass="22143">MRGLKFRRRYKRKKFHIEMLKPVVVWAGKIALVCLFAFVFVWYFGQRVATVGDSMKPVLENGDVTLVNRIVYDATAPKRGDIIVFKPKGNENSHYYIKRIVGLPGETVEIIEGKVYIDGERLEEDYETTEITDVGIVDKEIELAGDEFFVLGDDRQNSEDSRMADIGNVKRSYIYGKVWFVISPGNNFGFVRS</sequence>
<keyword evidence="5 6" id="KW-0378">Hydrolase</keyword>
<dbReference type="EC" id="3.4.21.89" evidence="4 6"/>
<protein>
    <recommendedName>
        <fullName evidence="4 6">Signal peptidase I</fullName>
        <ecNumber evidence="4 6">3.4.21.89</ecNumber>
    </recommendedName>
</protein>
<evidence type="ECO:0000259" key="7">
    <source>
        <dbReference type="Pfam" id="PF10502"/>
    </source>
</evidence>
<dbReference type="InterPro" id="IPR019757">
    <property type="entry name" value="Pept_S26A_signal_pept_1_Lys-AS"/>
</dbReference>
<keyword evidence="6" id="KW-0812">Transmembrane</keyword>
<dbReference type="SUPFAM" id="SSF51306">
    <property type="entry name" value="LexA/Signal peptidase"/>
    <property type="match status" value="1"/>
</dbReference>
<dbReference type="PANTHER" id="PTHR43390:SF1">
    <property type="entry name" value="CHLOROPLAST PROCESSING PEPTIDASE"/>
    <property type="match status" value="1"/>
</dbReference>
<feature type="domain" description="Peptidase S26" evidence="7">
    <location>
        <begin position="26"/>
        <end position="181"/>
    </location>
</feature>
<dbReference type="EMBL" id="AP027742">
    <property type="protein sequence ID" value="BDZ77345.1"/>
    <property type="molecule type" value="Genomic_DNA"/>
</dbReference>
<dbReference type="Proteomes" id="UP001305815">
    <property type="component" value="Chromosome"/>
</dbReference>
<dbReference type="PRINTS" id="PR00727">
    <property type="entry name" value="LEADERPTASE"/>
</dbReference>
<evidence type="ECO:0000313" key="9">
    <source>
        <dbReference type="Proteomes" id="UP001305815"/>
    </source>
</evidence>
<dbReference type="InterPro" id="IPR036286">
    <property type="entry name" value="LexA/Signal_pep-like_sf"/>
</dbReference>
<organism evidence="8 9">
    <name type="scientific">Claveliimonas bilis</name>
    <dbReference type="NCBI Taxonomy" id="3028070"/>
    <lineage>
        <taxon>Bacteria</taxon>
        <taxon>Bacillati</taxon>
        <taxon>Bacillota</taxon>
        <taxon>Clostridia</taxon>
        <taxon>Lachnospirales</taxon>
        <taxon>Lachnospiraceae</taxon>
        <taxon>Claveliimonas</taxon>
    </lineage>
</organism>
<feature type="transmembrane region" description="Helical" evidence="6">
    <location>
        <begin position="20"/>
        <end position="45"/>
    </location>
</feature>
<keyword evidence="9" id="KW-1185">Reference proteome</keyword>
<dbReference type="PANTHER" id="PTHR43390">
    <property type="entry name" value="SIGNAL PEPTIDASE I"/>
    <property type="match status" value="1"/>
</dbReference>
<evidence type="ECO:0000256" key="5">
    <source>
        <dbReference type="ARBA" id="ARBA00022801"/>
    </source>
</evidence>
<evidence type="ECO:0000256" key="2">
    <source>
        <dbReference type="ARBA" id="ARBA00004401"/>
    </source>
</evidence>
<proteinExistence type="inferred from homology"/>